<evidence type="ECO:0000256" key="3">
    <source>
        <dbReference type="ARBA" id="ARBA00023128"/>
    </source>
</evidence>
<dbReference type="PANTHER" id="PTHR28235:SF1">
    <property type="entry name" value="SMALL RIBOSOMAL SUBUNIT PROTEIN MS41"/>
    <property type="match status" value="1"/>
</dbReference>
<dbReference type="SMART" id="SM01238">
    <property type="entry name" value="IGR"/>
    <property type="match status" value="1"/>
</dbReference>
<comment type="similarity">
    <text evidence="2">Belongs to the mitochondrion-specific ribosomal protein mS41 family.</text>
</comment>
<evidence type="ECO:0000256" key="1">
    <source>
        <dbReference type="ARBA" id="ARBA00004173"/>
    </source>
</evidence>
<evidence type="ECO:0000256" key="4">
    <source>
        <dbReference type="ARBA" id="ARBA00035129"/>
    </source>
</evidence>
<dbReference type="AlphaFoldDB" id="A0AAV9NWU6"/>
<organism evidence="7 8">
    <name type="scientific">Saxophila tyrrhenica</name>
    <dbReference type="NCBI Taxonomy" id="1690608"/>
    <lineage>
        <taxon>Eukaryota</taxon>
        <taxon>Fungi</taxon>
        <taxon>Dikarya</taxon>
        <taxon>Ascomycota</taxon>
        <taxon>Pezizomycotina</taxon>
        <taxon>Dothideomycetes</taxon>
        <taxon>Dothideomycetidae</taxon>
        <taxon>Mycosphaerellales</taxon>
        <taxon>Extremaceae</taxon>
        <taxon>Saxophila</taxon>
    </lineage>
</organism>
<feature type="compositionally biased region" description="Basic and acidic residues" evidence="5">
    <location>
        <begin position="162"/>
        <end position="173"/>
    </location>
</feature>
<protein>
    <recommendedName>
        <fullName evidence="4">Small ribosomal subunit protein mS41</fullName>
    </recommendedName>
</protein>
<evidence type="ECO:0000256" key="5">
    <source>
        <dbReference type="SAM" id="MobiDB-lite"/>
    </source>
</evidence>
<evidence type="ECO:0000259" key="6">
    <source>
        <dbReference type="SMART" id="SM01238"/>
    </source>
</evidence>
<gene>
    <name evidence="7" type="primary">FYV4</name>
    <name evidence="7" type="ORF">LTR77_010229</name>
</gene>
<evidence type="ECO:0000313" key="8">
    <source>
        <dbReference type="Proteomes" id="UP001337655"/>
    </source>
</evidence>
<dbReference type="RefSeq" id="XP_064654466.1">
    <property type="nucleotide sequence ID" value="XM_064807452.1"/>
</dbReference>
<dbReference type="Pfam" id="PF09597">
    <property type="entry name" value="SAM_Ribosomal_mS41"/>
    <property type="match status" value="1"/>
</dbReference>
<dbReference type="PANTHER" id="PTHR28235">
    <property type="entry name" value="PROTEIN FYV4, MITOCHONDRIAL"/>
    <property type="match status" value="1"/>
</dbReference>
<dbReference type="InterPro" id="IPR019083">
    <property type="entry name" value="SAM_Ribosomal_mS41"/>
</dbReference>
<comment type="subcellular location">
    <subcellularLocation>
        <location evidence="1">Mitochondrion</location>
    </subcellularLocation>
</comment>
<evidence type="ECO:0000256" key="2">
    <source>
        <dbReference type="ARBA" id="ARBA00010492"/>
    </source>
</evidence>
<accession>A0AAV9NWU6</accession>
<proteinExistence type="inferred from homology"/>
<feature type="region of interest" description="Disordered" evidence="5">
    <location>
        <begin position="145"/>
        <end position="188"/>
    </location>
</feature>
<reference evidence="7 8" key="1">
    <citation type="submission" date="2023-08" db="EMBL/GenBank/DDBJ databases">
        <title>Black Yeasts Isolated from many extreme environments.</title>
        <authorList>
            <person name="Coleine C."/>
            <person name="Stajich J.E."/>
            <person name="Selbmann L."/>
        </authorList>
    </citation>
    <scope>NUCLEOTIDE SEQUENCE [LARGE SCALE GENOMIC DNA]</scope>
    <source>
        <strain evidence="7 8">CCFEE 5935</strain>
    </source>
</reference>
<sequence length="525" mass="58625">MALKRPLAFLNLPTPLRTTTCSQCRHLHRLNAPTLRIPKPTPFVPDVQTFLTLIGRGLSQHASKIPSWDALFNLSSDQLKESGVEPPRARRYLLWWRERFRNGIIGIGGDLDHVRDGTAELRIVEVPSERPFDRIATLTKDPGMRKMIVNTPPSLPTNEVPTKTEEEGGEKAETSAVRSASPPPKIDPADARAVIGVKIFHGNAIGGRGVQPVKGNRGLAVLKVQEGLWENRQGRKVDGGERRKAEGDGILQAKRDIRYIDDFDEALGLRELRAKIVHKAGILWPELHTTSASWRNAMPARVTANSTMPLRLSVYAELCYGSGSVEIVRRWLEGGALERLVTAWVRDQPNPTPEVRYRFHVLLACVMSVGCKLSQDMIELTEMIFAPDVEGMVRRIDANWCHKALALAQLKYAYNRYAPPKPVKYRNEKPLETAARWTIPPTYKGRDLLLPDMGPTRVWTKTYGFVRLLKIRTSNKTTLAETVLPPSDQALRLLPVFPNDTCAACGRIKKTDGGALLVCGRCGDR</sequence>
<keyword evidence="3" id="KW-0496">Mitochondrion</keyword>
<dbReference type="InterPro" id="IPR039603">
    <property type="entry name" value="Ribosomal_mS41"/>
</dbReference>
<evidence type="ECO:0000313" key="7">
    <source>
        <dbReference type="EMBL" id="KAK5164138.1"/>
    </source>
</evidence>
<dbReference type="Proteomes" id="UP001337655">
    <property type="component" value="Unassembled WGS sequence"/>
</dbReference>
<dbReference type="GO" id="GO:0005739">
    <property type="term" value="C:mitochondrion"/>
    <property type="evidence" value="ECO:0007669"/>
    <property type="project" value="UniProtKB-SubCell"/>
</dbReference>
<dbReference type="EMBL" id="JAVRRT010000021">
    <property type="protein sequence ID" value="KAK5164138.1"/>
    <property type="molecule type" value="Genomic_DNA"/>
</dbReference>
<feature type="domain" description="Small ribosomal subunit protein mS41 SAM" evidence="6">
    <location>
        <begin position="47"/>
        <end position="103"/>
    </location>
</feature>
<comment type="caution">
    <text evidence="7">The sequence shown here is derived from an EMBL/GenBank/DDBJ whole genome shotgun (WGS) entry which is preliminary data.</text>
</comment>
<dbReference type="GeneID" id="89931558"/>
<name>A0AAV9NWU6_9PEZI</name>
<keyword evidence="8" id="KW-1185">Reference proteome</keyword>